<dbReference type="AlphaFoldDB" id="A0A382N477"/>
<proteinExistence type="predicted"/>
<dbReference type="SUPFAM" id="SSF53756">
    <property type="entry name" value="UDP-Glycosyltransferase/glycogen phosphorylase"/>
    <property type="match status" value="1"/>
</dbReference>
<gene>
    <name evidence="1" type="ORF">METZ01_LOCUS308817</name>
</gene>
<name>A0A382N477_9ZZZZ</name>
<dbReference type="Gene3D" id="3.40.50.2000">
    <property type="entry name" value="Glycogen Phosphorylase B"/>
    <property type="match status" value="1"/>
</dbReference>
<reference evidence="1" key="1">
    <citation type="submission" date="2018-05" db="EMBL/GenBank/DDBJ databases">
        <authorList>
            <person name="Lanie J.A."/>
            <person name="Ng W.-L."/>
            <person name="Kazmierczak K.M."/>
            <person name="Andrzejewski T.M."/>
            <person name="Davidsen T.M."/>
            <person name="Wayne K.J."/>
            <person name="Tettelin H."/>
            <person name="Glass J.I."/>
            <person name="Rusch D."/>
            <person name="Podicherti R."/>
            <person name="Tsui H.-C.T."/>
            <person name="Winkler M.E."/>
        </authorList>
    </citation>
    <scope>NUCLEOTIDE SEQUENCE</scope>
</reference>
<sequence length="52" mass="5906">MGEKDQVIYKNIECSPCYKHTRKKKCYAGDAECKRVIEVEDVIKAVEQSLGA</sequence>
<accession>A0A382N477</accession>
<dbReference type="EMBL" id="UINC01097884">
    <property type="protein sequence ID" value="SVC55963.1"/>
    <property type="molecule type" value="Genomic_DNA"/>
</dbReference>
<protein>
    <submittedName>
        <fullName evidence="1">Uncharacterized protein</fullName>
    </submittedName>
</protein>
<evidence type="ECO:0000313" key="1">
    <source>
        <dbReference type="EMBL" id="SVC55963.1"/>
    </source>
</evidence>
<organism evidence="1">
    <name type="scientific">marine metagenome</name>
    <dbReference type="NCBI Taxonomy" id="408172"/>
    <lineage>
        <taxon>unclassified sequences</taxon>
        <taxon>metagenomes</taxon>
        <taxon>ecological metagenomes</taxon>
    </lineage>
</organism>